<dbReference type="InParanoid" id="M1DUN0"/>
<name>M1DUN0_SOLTU</name>
<feature type="region of interest" description="Disordered" evidence="1">
    <location>
        <begin position="1"/>
        <end position="56"/>
    </location>
</feature>
<dbReference type="EnsemblPlants" id="PGSC0003DMT400094681">
    <property type="protein sequence ID" value="PGSC0003DMT400094681"/>
    <property type="gene ID" value="PGSC0003DMG400044252"/>
</dbReference>
<evidence type="ECO:0000259" key="2">
    <source>
        <dbReference type="Pfam" id="PF20167"/>
    </source>
</evidence>
<dbReference type="Proteomes" id="UP000011115">
    <property type="component" value="Unassembled WGS sequence"/>
</dbReference>
<proteinExistence type="predicted"/>
<dbReference type="GO" id="GO:0009523">
    <property type="term" value="C:photosystem II"/>
    <property type="evidence" value="ECO:0000318"/>
    <property type="project" value="GO_Central"/>
</dbReference>
<feature type="region of interest" description="Disordered" evidence="1">
    <location>
        <begin position="86"/>
        <end position="108"/>
    </location>
</feature>
<dbReference type="InterPro" id="IPR046796">
    <property type="entry name" value="Transposase_32_dom"/>
</dbReference>
<dbReference type="PANTHER" id="PTHR33180">
    <property type="entry name" value="PHOTOSYSTEM II CP43 REACTION CENTER PROTEIN"/>
    <property type="match status" value="1"/>
</dbReference>
<keyword evidence="4" id="KW-1185">Reference proteome</keyword>
<dbReference type="HOGENOM" id="CLU_029307_1_1_1"/>
<sequence>MSSGSFAEMVHTNLNEPPQKTTKSITINEGGSRPSQKRKQDLPPRDKGKRKKHVAKKRVVIDPDFVDSEAELPLIDRRRALCARSQSTATSTPLAAALPNTEPVPTQTPPPVAPALLEDPPLPRLLNRLKEDGLHTILEEKMLSVEGLEGKHAEVLDTLRYHEFEQFTRPRDTYIPSWVRKFYLAYGELIPKNRKKASDLRPVKSVMVRGNEVECYNEHINAVLGRPLHSVLPYQGLPIATSLDDLKGWLASMISDTTPRWMDAGAPIEKRDMNIASRYWVGFISNTIMPSQNESILRHQKAACLGSIISKRRLDLGLLISQEMVVRAKQMQTSLPFPVLITELCRRVRVPQDPTSDIEVTPSSSTDIRRIEAGFTREDADRRRVA</sequence>
<reference evidence="4" key="1">
    <citation type="journal article" date="2011" name="Nature">
        <title>Genome sequence and analysis of the tuber crop potato.</title>
        <authorList>
            <consortium name="The Potato Genome Sequencing Consortium"/>
        </authorList>
    </citation>
    <scope>NUCLEOTIDE SEQUENCE [LARGE SCALE GENOMIC DNA]</scope>
    <source>
        <strain evidence="4">cv. DM1-3 516 R44</strain>
    </source>
</reference>
<dbReference type="GO" id="GO:0009579">
    <property type="term" value="C:thylakoid"/>
    <property type="evidence" value="ECO:0000318"/>
    <property type="project" value="GO_Central"/>
</dbReference>
<feature type="compositionally biased region" description="Polar residues" evidence="1">
    <location>
        <begin position="12"/>
        <end position="29"/>
    </location>
</feature>
<evidence type="ECO:0000313" key="3">
    <source>
        <dbReference type="EnsemblPlants" id="PGSC0003DMT400094681"/>
    </source>
</evidence>
<organism evidence="3 4">
    <name type="scientific">Solanum tuberosum</name>
    <name type="common">Potato</name>
    <dbReference type="NCBI Taxonomy" id="4113"/>
    <lineage>
        <taxon>Eukaryota</taxon>
        <taxon>Viridiplantae</taxon>
        <taxon>Streptophyta</taxon>
        <taxon>Embryophyta</taxon>
        <taxon>Tracheophyta</taxon>
        <taxon>Spermatophyta</taxon>
        <taxon>Magnoliopsida</taxon>
        <taxon>eudicotyledons</taxon>
        <taxon>Gunneridae</taxon>
        <taxon>Pentapetalae</taxon>
        <taxon>asterids</taxon>
        <taxon>lamiids</taxon>
        <taxon>Solanales</taxon>
        <taxon>Solanaceae</taxon>
        <taxon>Solanoideae</taxon>
        <taxon>Solaneae</taxon>
        <taxon>Solanum</taxon>
    </lineage>
</organism>
<protein>
    <recommendedName>
        <fullName evidence="2">Putative plant transposon protein domain-containing protein</fullName>
    </recommendedName>
</protein>
<feature type="compositionally biased region" description="Low complexity" evidence="1">
    <location>
        <begin position="87"/>
        <end position="105"/>
    </location>
</feature>
<feature type="compositionally biased region" description="Basic residues" evidence="1">
    <location>
        <begin position="47"/>
        <end position="56"/>
    </location>
</feature>
<dbReference type="PaxDb" id="4113-PGSC0003DMT400094681"/>
<feature type="domain" description="Putative plant transposon protein" evidence="2">
    <location>
        <begin position="162"/>
        <end position="351"/>
    </location>
</feature>
<evidence type="ECO:0000313" key="4">
    <source>
        <dbReference type="Proteomes" id="UP000011115"/>
    </source>
</evidence>
<evidence type="ECO:0000256" key="1">
    <source>
        <dbReference type="SAM" id="MobiDB-lite"/>
    </source>
</evidence>
<dbReference type="Pfam" id="PF20167">
    <property type="entry name" value="Transposase_32"/>
    <property type="match status" value="1"/>
</dbReference>
<dbReference type="AlphaFoldDB" id="M1DUN0"/>
<accession>M1DUN0</accession>
<dbReference type="PANTHER" id="PTHR33180:SF31">
    <property type="entry name" value="POLYPROTEIN PROTEIN"/>
    <property type="match status" value="1"/>
</dbReference>
<dbReference type="Gramene" id="PGSC0003DMT400094681">
    <property type="protein sequence ID" value="PGSC0003DMT400094681"/>
    <property type="gene ID" value="PGSC0003DMG400044252"/>
</dbReference>
<reference evidence="3" key="2">
    <citation type="submission" date="2015-06" db="UniProtKB">
        <authorList>
            <consortium name="EnsemblPlants"/>
        </authorList>
    </citation>
    <scope>IDENTIFICATION</scope>
    <source>
        <strain evidence="3">DM1-3 516 R44</strain>
    </source>
</reference>